<keyword evidence="3" id="KW-0175">Coiled coil</keyword>
<reference evidence="8 9" key="1">
    <citation type="submission" date="2018-01" db="EMBL/GenBank/DDBJ databases">
        <title>Draft genome of the strawberry crown rot pathogen Phytophthora cactorum.</title>
        <authorList>
            <person name="Armitage A.D."/>
            <person name="Lysoe E."/>
            <person name="Nellist C.F."/>
            <person name="Harrison R.J."/>
            <person name="Brurberg M.B."/>
        </authorList>
    </citation>
    <scope>NUCLEOTIDE SEQUENCE [LARGE SCALE GENOMIC DNA]</scope>
    <source>
        <strain evidence="8 9">10300</strain>
    </source>
</reference>
<dbReference type="Proteomes" id="UP000251314">
    <property type="component" value="Unassembled WGS sequence"/>
</dbReference>
<dbReference type="InterPro" id="IPR001202">
    <property type="entry name" value="WW_dom"/>
</dbReference>
<gene>
    <name evidence="8" type="ORF">PC110_g3338</name>
    <name evidence="6" type="ORF">PC113_g7141</name>
    <name evidence="7" type="ORF">PC129_g5320</name>
</gene>
<accession>A0A329SUV2</accession>
<dbReference type="CDD" id="cd00201">
    <property type="entry name" value="WW"/>
    <property type="match status" value="1"/>
</dbReference>
<feature type="domain" description="EF-hand" evidence="5">
    <location>
        <begin position="480"/>
        <end position="515"/>
    </location>
</feature>
<dbReference type="Gene3D" id="1.25.40.20">
    <property type="entry name" value="Ankyrin repeat-containing domain"/>
    <property type="match status" value="2"/>
</dbReference>
<name>A0A329SUV2_9STRA</name>
<dbReference type="SUPFAM" id="SSF51045">
    <property type="entry name" value="WW domain"/>
    <property type="match status" value="1"/>
</dbReference>
<comment type="caution">
    <text evidence="8">The sequence shown here is derived from an EMBL/GenBank/DDBJ whole genome shotgun (WGS) entry which is preliminary data.</text>
</comment>
<dbReference type="OrthoDB" id="66458at2759"/>
<feature type="domain" description="EF-hand" evidence="5">
    <location>
        <begin position="712"/>
        <end position="747"/>
    </location>
</feature>
<keyword evidence="2" id="KW-0106">Calcium</keyword>
<evidence type="ECO:0000256" key="2">
    <source>
        <dbReference type="ARBA" id="ARBA00022837"/>
    </source>
</evidence>
<dbReference type="SUPFAM" id="SSF48403">
    <property type="entry name" value="Ankyrin repeat"/>
    <property type="match status" value="1"/>
</dbReference>
<evidence type="ECO:0000259" key="5">
    <source>
        <dbReference type="PROSITE" id="PS50222"/>
    </source>
</evidence>
<dbReference type="Pfam" id="PF13499">
    <property type="entry name" value="EF-hand_7"/>
    <property type="match status" value="2"/>
</dbReference>
<dbReference type="CDD" id="cd00051">
    <property type="entry name" value="EFh"/>
    <property type="match status" value="2"/>
</dbReference>
<evidence type="ECO:0000313" key="9">
    <source>
        <dbReference type="Proteomes" id="UP000251314"/>
    </source>
</evidence>
<dbReference type="Proteomes" id="UP000760860">
    <property type="component" value="Unassembled WGS sequence"/>
</dbReference>
<dbReference type="Proteomes" id="UP000735874">
    <property type="component" value="Unassembled WGS sequence"/>
</dbReference>
<keyword evidence="1" id="KW-0677">Repeat</keyword>
<dbReference type="InterPro" id="IPR002110">
    <property type="entry name" value="Ankyrin_rpt"/>
</dbReference>
<dbReference type="SUPFAM" id="SSF47473">
    <property type="entry name" value="EF-hand"/>
    <property type="match status" value="2"/>
</dbReference>
<dbReference type="Gene3D" id="2.20.70.10">
    <property type="match status" value="1"/>
</dbReference>
<proteinExistence type="predicted"/>
<evidence type="ECO:0000313" key="8">
    <source>
        <dbReference type="EMBL" id="RAW40480.1"/>
    </source>
</evidence>
<keyword evidence="9" id="KW-1185">Reference proteome</keyword>
<dbReference type="STRING" id="29920.A0A329SUV2"/>
<evidence type="ECO:0000313" key="6">
    <source>
        <dbReference type="EMBL" id="KAG2861497.1"/>
    </source>
</evidence>
<dbReference type="GO" id="GO:0005509">
    <property type="term" value="F:calcium ion binding"/>
    <property type="evidence" value="ECO:0007669"/>
    <property type="project" value="InterPro"/>
</dbReference>
<dbReference type="SMART" id="SM00456">
    <property type="entry name" value="WW"/>
    <property type="match status" value="2"/>
</dbReference>
<dbReference type="PROSITE" id="PS00018">
    <property type="entry name" value="EF_HAND_1"/>
    <property type="match status" value="5"/>
</dbReference>
<sequence>MADPDWEGDNWSSYPDAAAYESSCTQQDAGYDSNEYWRVDADVYRIFLELAPDFQGESVEIGELPELCRQVGRPLRDEHEQFPLMQELDTTNSMIILRHNFVTWLLDEIHAEERAKAPRLIPVATPAWEEVVQEVSEADLVLGNKSTVFYYNTITGESIWELPSLISCLWNHLKTQEKNHQELQISRDGIPDFLNENNDDTREMLQQLRELFVRYDDDKSGYLDPTEFEDLCVHVGQSINGREGLLDLMQQVDPYSSPVSDQPVVSWEALKYYWVVNAPFQRRTRLGEVKYSSWERVDLLNRRTTPALYRHTTTLQERWSHPAMEQRVADRLNHLFPSTKMDWTQKIDLFLDVQWQQAEATQVKKRLWNLETCWRVFTQFEHQMSRKQHVQAVVTHLQSRFGVPVTEDEESLSIDEEIVRAWLVFCTKKVDMGGWEEVVDSEGQTYYYHEVNGITQWDPPQLQTQMATMLTRLGGQQNLSADEQIACVFSQYDVDESGEMTLDEFQQFYRALIGRGSVSLSDTQIRQVFCVLDASGDGSVTLEEFQFWWKTKHQLEVKETNEVEIITREQRRHGICLEFLENTDGLVLVPAKGGGEECFESNLLPRLVALLGEFPLRGLVYRRALNELVTDPMDQLVSLKRFLNWYDTFEAAEREKLELQRAKQRAQAELRAQHEAQAAARDKQRRRRKQMRTLNVMNEQAAAITEHEAEQQRDKKISVLFKTFDSDGSGALDENELLQLIKALGHDMDTAQVSRMMQVMDSSGDGRINLEEFLAFWKAFELRRPASSAATLHQTRRDAVSKPATVETTAPHLSTSDAVASLAVSLEMVKDRALKVTLGDLRGFLSDWRDDFMEKRIEHQAEHDEAETLKKWRELHQFIPTRKRVYGAKRLDVTWIEPEVVDCVAAIIADIGIRIDPPLKPDAAQRIQALVRGHLARKFVFNLVCDRFQKQIDLQTRLLYFTDTFTGNILLTRPLYPISPSSMAPLEREDCSTKAEKYQFDKRLAERRAKKNFYDQVCFPSLSKAVYRPMLAPSAFYMYDISSLVQQRLLGNIWTHLRSPKPDLALVELIARRRRRQLMQRGGDAAANLPLHYAVRSHFSVAVVRAIVDGYPEALAECDSFGMTPLHIGFREQYSSIELLTILARNPPKSRKLAKNSVWARQTVCGDTPLHVAILHRASVGVLQWAFPACAELTKTIIPMLFNERGESAFHSCITQQRQSGGDFASPRSKTAVLLFFKHFDADELCSTATKHGDLPLHLAMDGFKHQEQLTTETSNSDRNSTSNVGWLWLVDLLLRHYPAALLTPKRSNGLLPVHLAIKYAFPEEILVKILTLTAEMLKATSDEQETSLLAATTIAGTRTTLLHYALVHQPGATSLLSLLISLMPTSCKTSSLPTGDLPIHVAAAATGLSMKILHKLCEVYNEGCRTYNDNRYLPLHMAITHDVCVYKTRVLLQYCQEMILADTEERRGLRALLMAANTRVPDYRVLLTLLDVTPSRLSAEKKTRSQPVTPLYALSLRRCTTEISNHDVSKRCHGKFENLEDEEAYFLAMAKAKLRKQHYNPTPEWTFVKIVQLVERNPLDEALIQRALYVTNEKLRAMNEAEEQHCNQDDNRKGYGAVVDTVTLNSDLMLVRTVHQVMFEFPNNPRLQLLGQAILTKLLPSAYVRAAYKAKIDPYFNL</sequence>
<evidence type="ECO:0000256" key="3">
    <source>
        <dbReference type="SAM" id="Coils"/>
    </source>
</evidence>
<reference evidence="7" key="2">
    <citation type="submission" date="2018-05" db="EMBL/GenBank/DDBJ databases">
        <title>Effector identification in a new, highly contiguous assembly of the strawberry crown rot pathogen Phytophthora cactorum.</title>
        <authorList>
            <person name="Armitage A.D."/>
            <person name="Nellist C.F."/>
            <person name="Bates H."/>
            <person name="Vickerstaff R.J."/>
            <person name="Harrison R.J."/>
        </authorList>
    </citation>
    <scope>NUCLEOTIDE SEQUENCE</scope>
    <source>
        <strain evidence="6">15-7</strain>
        <strain evidence="7">P421</strain>
    </source>
</reference>
<dbReference type="PROSITE" id="PS50020">
    <property type="entry name" value="WW_DOMAIN_2"/>
    <property type="match status" value="1"/>
</dbReference>
<dbReference type="Pfam" id="PF13202">
    <property type="entry name" value="EF-hand_5"/>
    <property type="match status" value="1"/>
</dbReference>
<organism evidence="8 9">
    <name type="scientific">Phytophthora cactorum</name>
    <dbReference type="NCBI Taxonomy" id="29920"/>
    <lineage>
        <taxon>Eukaryota</taxon>
        <taxon>Sar</taxon>
        <taxon>Stramenopiles</taxon>
        <taxon>Oomycota</taxon>
        <taxon>Peronosporomycetes</taxon>
        <taxon>Peronosporales</taxon>
        <taxon>Peronosporaceae</taxon>
        <taxon>Phytophthora</taxon>
    </lineage>
</organism>
<evidence type="ECO:0000313" key="7">
    <source>
        <dbReference type="EMBL" id="KAG3224025.1"/>
    </source>
</evidence>
<dbReference type="EMBL" id="RCMV01000125">
    <property type="protein sequence ID" value="KAG3224025.1"/>
    <property type="molecule type" value="Genomic_DNA"/>
</dbReference>
<dbReference type="PROSITE" id="PS01159">
    <property type="entry name" value="WW_DOMAIN_1"/>
    <property type="match status" value="1"/>
</dbReference>
<dbReference type="PANTHER" id="PTHR23050">
    <property type="entry name" value="CALCIUM BINDING PROTEIN"/>
    <property type="match status" value="1"/>
</dbReference>
<feature type="domain" description="WW" evidence="4">
    <location>
        <begin position="434"/>
        <end position="462"/>
    </location>
</feature>
<dbReference type="PROSITE" id="PS50222">
    <property type="entry name" value="EF_HAND_2"/>
    <property type="match status" value="5"/>
</dbReference>
<evidence type="ECO:0000259" key="4">
    <source>
        <dbReference type="PROSITE" id="PS50020"/>
    </source>
</evidence>
<feature type="domain" description="EF-hand" evidence="5">
    <location>
        <begin position="520"/>
        <end position="555"/>
    </location>
</feature>
<dbReference type="InterPro" id="IPR036020">
    <property type="entry name" value="WW_dom_sf"/>
</dbReference>
<dbReference type="SMART" id="SM00248">
    <property type="entry name" value="ANK"/>
    <property type="match status" value="6"/>
</dbReference>
<feature type="coiled-coil region" evidence="3">
    <location>
        <begin position="649"/>
        <end position="676"/>
    </location>
</feature>
<evidence type="ECO:0000256" key="1">
    <source>
        <dbReference type="ARBA" id="ARBA00022737"/>
    </source>
</evidence>
<dbReference type="EMBL" id="RCMG01000153">
    <property type="protein sequence ID" value="KAG2861497.1"/>
    <property type="molecule type" value="Genomic_DNA"/>
</dbReference>
<dbReference type="InterPro" id="IPR002048">
    <property type="entry name" value="EF_hand_dom"/>
</dbReference>
<dbReference type="InterPro" id="IPR011992">
    <property type="entry name" value="EF-hand-dom_pair"/>
</dbReference>
<feature type="domain" description="EF-hand" evidence="5">
    <location>
        <begin position="748"/>
        <end position="783"/>
    </location>
</feature>
<dbReference type="SMART" id="SM00054">
    <property type="entry name" value="EFh"/>
    <property type="match status" value="5"/>
</dbReference>
<dbReference type="InterPro" id="IPR018247">
    <property type="entry name" value="EF_Hand_1_Ca_BS"/>
</dbReference>
<dbReference type="EMBL" id="MJFZ01000047">
    <property type="protein sequence ID" value="RAW40480.1"/>
    <property type="molecule type" value="Genomic_DNA"/>
</dbReference>
<dbReference type="PROSITE" id="PS50096">
    <property type="entry name" value="IQ"/>
    <property type="match status" value="1"/>
</dbReference>
<dbReference type="InterPro" id="IPR050145">
    <property type="entry name" value="Centrin_CML-like"/>
</dbReference>
<dbReference type="VEuPathDB" id="FungiDB:PC110_g3338"/>
<dbReference type="Pfam" id="PF00397">
    <property type="entry name" value="WW"/>
    <property type="match status" value="1"/>
</dbReference>
<feature type="domain" description="EF-hand" evidence="5">
    <location>
        <begin position="203"/>
        <end position="238"/>
    </location>
</feature>
<dbReference type="Gene3D" id="1.10.238.10">
    <property type="entry name" value="EF-hand"/>
    <property type="match status" value="3"/>
</dbReference>
<protein>
    <submittedName>
        <fullName evidence="8">Uncharacterized protein</fullName>
    </submittedName>
</protein>
<dbReference type="InterPro" id="IPR036770">
    <property type="entry name" value="Ankyrin_rpt-contain_sf"/>
</dbReference>